<dbReference type="STRING" id="1314778.A0A5C3NTE4"/>
<protein>
    <recommendedName>
        <fullName evidence="2">Fungal-type protein kinase domain-containing protein</fullName>
    </recommendedName>
</protein>
<feature type="domain" description="Fungal-type protein kinase" evidence="2">
    <location>
        <begin position="146"/>
        <end position="514"/>
    </location>
</feature>
<dbReference type="InterPro" id="IPR008266">
    <property type="entry name" value="Tyr_kinase_AS"/>
</dbReference>
<dbReference type="InterPro" id="IPR011009">
    <property type="entry name" value="Kinase-like_dom_sf"/>
</dbReference>
<dbReference type="AlphaFoldDB" id="A0A5C3NTE4"/>
<dbReference type="Proteomes" id="UP000308197">
    <property type="component" value="Unassembled WGS sequence"/>
</dbReference>
<keyword evidence="4" id="KW-1185">Reference proteome</keyword>
<gene>
    <name evidence="3" type="ORF">K466DRAFT_533376</name>
</gene>
<organism evidence="3 4">
    <name type="scientific">Polyporus arcularius HHB13444</name>
    <dbReference type="NCBI Taxonomy" id="1314778"/>
    <lineage>
        <taxon>Eukaryota</taxon>
        <taxon>Fungi</taxon>
        <taxon>Dikarya</taxon>
        <taxon>Basidiomycota</taxon>
        <taxon>Agaricomycotina</taxon>
        <taxon>Agaricomycetes</taxon>
        <taxon>Polyporales</taxon>
        <taxon>Polyporaceae</taxon>
        <taxon>Polyporus</taxon>
    </lineage>
</organism>
<dbReference type="Gene3D" id="1.10.510.10">
    <property type="entry name" value="Transferase(Phosphotransferase) domain 1"/>
    <property type="match status" value="1"/>
</dbReference>
<dbReference type="PANTHER" id="PTHR38248:SF2">
    <property type="entry name" value="FUNK1 11"/>
    <property type="match status" value="1"/>
</dbReference>
<feature type="compositionally biased region" description="Basic residues" evidence="1">
    <location>
        <begin position="781"/>
        <end position="802"/>
    </location>
</feature>
<feature type="region of interest" description="Disordered" evidence="1">
    <location>
        <begin position="128"/>
        <end position="149"/>
    </location>
</feature>
<dbReference type="EMBL" id="ML211862">
    <property type="protein sequence ID" value="TFK80039.1"/>
    <property type="molecule type" value="Genomic_DNA"/>
</dbReference>
<evidence type="ECO:0000313" key="4">
    <source>
        <dbReference type="Proteomes" id="UP000308197"/>
    </source>
</evidence>
<name>A0A5C3NTE4_9APHY</name>
<dbReference type="GO" id="GO:0004672">
    <property type="term" value="F:protein kinase activity"/>
    <property type="evidence" value="ECO:0007669"/>
    <property type="project" value="InterPro"/>
</dbReference>
<feature type="compositionally biased region" description="Polar residues" evidence="1">
    <location>
        <begin position="710"/>
        <end position="731"/>
    </location>
</feature>
<evidence type="ECO:0000259" key="2">
    <source>
        <dbReference type="Pfam" id="PF17667"/>
    </source>
</evidence>
<dbReference type="SUPFAM" id="SSF56112">
    <property type="entry name" value="Protein kinase-like (PK-like)"/>
    <property type="match status" value="1"/>
</dbReference>
<reference evidence="3 4" key="1">
    <citation type="journal article" date="2019" name="Nat. Ecol. Evol.">
        <title>Megaphylogeny resolves global patterns of mushroom evolution.</title>
        <authorList>
            <person name="Varga T."/>
            <person name="Krizsan K."/>
            <person name="Foldi C."/>
            <person name="Dima B."/>
            <person name="Sanchez-Garcia M."/>
            <person name="Sanchez-Ramirez S."/>
            <person name="Szollosi G.J."/>
            <person name="Szarkandi J.G."/>
            <person name="Papp V."/>
            <person name="Albert L."/>
            <person name="Andreopoulos W."/>
            <person name="Angelini C."/>
            <person name="Antonin V."/>
            <person name="Barry K.W."/>
            <person name="Bougher N.L."/>
            <person name="Buchanan P."/>
            <person name="Buyck B."/>
            <person name="Bense V."/>
            <person name="Catcheside P."/>
            <person name="Chovatia M."/>
            <person name="Cooper J."/>
            <person name="Damon W."/>
            <person name="Desjardin D."/>
            <person name="Finy P."/>
            <person name="Geml J."/>
            <person name="Haridas S."/>
            <person name="Hughes K."/>
            <person name="Justo A."/>
            <person name="Karasinski D."/>
            <person name="Kautmanova I."/>
            <person name="Kiss B."/>
            <person name="Kocsube S."/>
            <person name="Kotiranta H."/>
            <person name="LaButti K.M."/>
            <person name="Lechner B.E."/>
            <person name="Liimatainen K."/>
            <person name="Lipzen A."/>
            <person name="Lukacs Z."/>
            <person name="Mihaltcheva S."/>
            <person name="Morgado L.N."/>
            <person name="Niskanen T."/>
            <person name="Noordeloos M.E."/>
            <person name="Ohm R.A."/>
            <person name="Ortiz-Santana B."/>
            <person name="Ovrebo C."/>
            <person name="Racz N."/>
            <person name="Riley R."/>
            <person name="Savchenko A."/>
            <person name="Shiryaev A."/>
            <person name="Soop K."/>
            <person name="Spirin V."/>
            <person name="Szebenyi C."/>
            <person name="Tomsovsky M."/>
            <person name="Tulloss R.E."/>
            <person name="Uehling J."/>
            <person name="Grigoriev I.V."/>
            <person name="Vagvolgyi C."/>
            <person name="Papp T."/>
            <person name="Martin F.M."/>
            <person name="Miettinen O."/>
            <person name="Hibbett D.S."/>
            <person name="Nagy L.G."/>
        </authorList>
    </citation>
    <scope>NUCLEOTIDE SEQUENCE [LARGE SCALE GENOMIC DNA]</scope>
    <source>
        <strain evidence="3 4">HHB13444</strain>
    </source>
</reference>
<evidence type="ECO:0000256" key="1">
    <source>
        <dbReference type="SAM" id="MobiDB-lite"/>
    </source>
</evidence>
<dbReference type="PANTHER" id="PTHR38248">
    <property type="entry name" value="FUNK1 6"/>
    <property type="match status" value="1"/>
</dbReference>
<dbReference type="InterPro" id="IPR040976">
    <property type="entry name" value="Pkinase_fungal"/>
</dbReference>
<feature type="region of interest" description="Disordered" evidence="1">
    <location>
        <begin position="691"/>
        <end position="802"/>
    </location>
</feature>
<dbReference type="PROSITE" id="PS00109">
    <property type="entry name" value="PROTEIN_KINASE_TYR"/>
    <property type="match status" value="1"/>
</dbReference>
<proteinExistence type="predicted"/>
<sequence length="802" mass="90395">MDGKIEVVDYEFFEKRYFPRVSDKSEPRELSTLQWSGALRPETPKDAKEALATFKKWLKHADNDDNRAVEKWSGEGYQVVVTANRTDPTDKTKQRADLALYPTYAAPGPTEPPKWSAVEVFIECKPEHTQDDPFDDDAEGFRPSGERRQGNLGQIMSYASLVFEHQHRKHQYSVILLGEMARIVRWDHSGVVATEKFNYQQAPNMLSRFFWRLCHMSAAERGHDTTVQQVDSDSSDYELMRRRAENPLLAKGTTVELGQHARLLFAAALKQGPACKIRTRDDKGERCFLVGAPHFASTELAGRATRCYVAIDCSNPEGPFVHLKDAWRVDHDGMEREGDVVRHLNEQKVKGVPTLVCHSDVEDQVTDSQEAWKLRHGQTDPCPMKKHRHYRIVVEEVGLSMSRFKNAEELVYLLATCIAAHRDAYNAGVVHRDISAGNVLIYIMEKVVDGQLVQERVGLLTDWELSKRTSAPDTPRQPDRTGTWQFMSAYLLNNPSAVICIPDELEAFFHVLLFYIIRFLPHNCLKVGQFMHDYFDGFQSGIGPGQYYCGKDKQMAVQSGKIPLAGGADLLIYRAAPPSHASLIENRHPINMVLDELLELFKARYTLLANPECPVERTSASARSESTKTFNAFYSRYKHLKKKREKEKLTSEKRAHLEKQARQLQDHDEVISLLGFFSIDDSLEWPEDDKIADQLNPGFHPKKQHVATPEQDNAPTSTSQSARTRSLTLMNRSLGMPPPTTASGSSSKPVPSLVDEGEAHDSDADDAPPTKRIRSNGGKPPRPRAAPKRGKGKGKGKGRSRA</sequence>
<dbReference type="Pfam" id="PF17667">
    <property type="entry name" value="Pkinase_fungal"/>
    <property type="match status" value="1"/>
</dbReference>
<accession>A0A5C3NTE4</accession>
<dbReference type="InParanoid" id="A0A5C3NTE4"/>
<evidence type="ECO:0000313" key="3">
    <source>
        <dbReference type="EMBL" id="TFK80039.1"/>
    </source>
</evidence>